<dbReference type="Pfam" id="PF20441">
    <property type="entry name" value="TerL_nuclease"/>
    <property type="match status" value="1"/>
</dbReference>
<feature type="non-terminal residue" evidence="2">
    <location>
        <position position="1"/>
    </location>
</feature>
<dbReference type="GO" id="GO:0004519">
    <property type="term" value="F:endonuclease activity"/>
    <property type="evidence" value="ECO:0007669"/>
    <property type="project" value="InterPro"/>
</dbReference>
<name>A0A9X6YIX4_BACCE</name>
<evidence type="ECO:0000259" key="1">
    <source>
        <dbReference type="Pfam" id="PF20441"/>
    </source>
</evidence>
<reference evidence="2 3" key="1">
    <citation type="submission" date="2017-09" db="EMBL/GenBank/DDBJ databases">
        <title>Large-scale bioinformatics analysis of Bacillus genomes uncovers conserved roles of natural products in bacterial physiology.</title>
        <authorList>
            <consortium name="Agbiome Team Llc"/>
            <person name="Bleich R.M."/>
            <person name="Kirk G.J."/>
            <person name="Santa Maria K.C."/>
            <person name="Allen S.E."/>
            <person name="Farag S."/>
            <person name="Shank E.A."/>
            <person name="Bowers A."/>
        </authorList>
    </citation>
    <scope>NUCLEOTIDE SEQUENCE [LARGE SCALE GENOMIC DNA]</scope>
    <source>
        <strain evidence="2 3">AFS027647</strain>
    </source>
</reference>
<organism evidence="2 3">
    <name type="scientific">Bacillus cereus</name>
    <dbReference type="NCBI Taxonomy" id="1396"/>
    <lineage>
        <taxon>Bacteria</taxon>
        <taxon>Bacillati</taxon>
        <taxon>Bacillota</taxon>
        <taxon>Bacilli</taxon>
        <taxon>Bacillales</taxon>
        <taxon>Bacillaceae</taxon>
        <taxon>Bacillus</taxon>
        <taxon>Bacillus cereus group</taxon>
    </lineage>
</organism>
<dbReference type="Proteomes" id="UP000220691">
    <property type="component" value="Unassembled WGS sequence"/>
</dbReference>
<proteinExistence type="predicted"/>
<dbReference type="RefSeq" id="WP_218923392.1">
    <property type="nucleotide sequence ID" value="NZ_NUAN01000396.1"/>
</dbReference>
<evidence type="ECO:0000313" key="3">
    <source>
        <dbReference type="Proteomes" id="UP000220691"/>
    </source>
</evidence>
<comment type="caution">
    <text evidence="2">The sequence shown here is derived from an EMBL/GenBank/DDBJ whole genome shotgun (WGS) entry which is preliminary data.</text>
</comment>
<protein>
    <submittedName>
        <fullName evidence="2">Terminase</fullName>
    </submittedName>
</protein>
<dbReference type="AlphaFoldDB" id="A0A9X6YIX4"/>
<evidence type="ECO:0000313" key="2">
    <source>
        <dbReference type="EMBL" id="PEN74472.1"/>
    </source>
</evidence>
<feature type="domain" description="Terminase large subunit-like endonuclease" evidence="1">
    <location>
        <begin position="1"/>
        <end position="43"/>
    </location>
</feature>
<dbReference type="InterPro" id="IPR046462">
    <property type="entry name" value="TerL_nuclease"/>
</dbReference>
<gene>
    <name evidence="2" type="ORF">CN553_32125</name>
</gene>
<sequence>PVLNWAIGNAVTKQDANENIMLDKSKATERIDPIAAVINSHVRCMLNSGEMDLNAYILSQDFSF</sequence>
<accession>A0A9X6YIX4</accession>
<dbReference type="EMBL" id="NUAN01000396">
    <property type="protein sequence ID" value="PEN74472.1"/>
    <property type="molecule type" value="Genomic_DNA"/>
</dbReference>